<feature type="compositionally biased region" description="Acidic residues" evidence="1">
    <location>
        <begin position="377"/>
        <end position="389"/>
    </location>
</feature>
<dbReference type="GeneID" id="92180662"/>
<feature type="compositionally biased region" description="Low complexity" evidence="1">
    <location>
        <begin position="222"/>
        <end position="233"/>
    </location>
</feature>
<evidence type="ECO:0000313" key="2">
    <source>
        <dbReference type="EMBL" id="KAK8854665.1"/>
    </source>
</evidence>
<evidence type="ECO:0000313" key="3">
    <source>
        <dbReference type="Proteomes" id="UP001388673"/>
    </source>
</evidence>
<feature type="region of interest" description="Disordered" evidence="1">
    <location>
        <begin position="309"/>
        <end position="429"/>
    </location>
</feature>
<feature type="compositionally biased region" description="Polar residues" evidence="1">
    <location>
        <begin position="282"/>
        <end position="291"/>
    </location>
</feature>
<name>A0AAW0YZC0_9TREE</name>
<keyword evidence="3" id="KW-1185">Reference proteome</keyword>
<feature type="compositionally biased region" description="Polar residues" evidence="1">
    <location>
        <begin position="341"/>
        <end position="355"/>
    </location>
</feature>
<feature type="compositionally biased region" description="Basic and acidic residues" evidence="1">
    <location>
        <begin position="418"/>
        <end position="429"/>
    </location>
</feature>
<comment type="caution">
    <text evidence="2">The sequence shown here is derived from an EMBL/GenBank/DDBJ whole genome shotgun (WGS) entry which is preliminary data.</text>
</comment>
<feature type="compositionally biased region" description="Low complexity" evidence="1">
    <location>
        <begin position="501"/>
        <end position="516"/>
    </location>
</feature>
<sequence>MPSLADSLDSLRQQSEQIAYLSTLNSAPPGPFVQAYLHLPSHPSLPRGNVLQLIRDAQDAERRLFKFVGESDSAAGSGAGGGNKRVEKREGGVVTPLKELKKGRGAGAGTGTGGRDETETMLRTAMKLVDDYRPMPRARAHVTNLLDTHHRQAERLAELERLIAEANKPSSARTSEPGRGPTSSDTTSQSPQAKLAPEEAIKAEEAALRAIEARLAPLRRSAFASQASQSNSSPRGPQSPPIAGSSSPSGTFAPSSVSRPTPKYNSNVPDNMRTPAREMPHVTNSLVNGTTPRRIDRFSPLKFLGTPRAPIGSSGLRNTAASGADGGRRTIFGRTGLGRSASGSQRAAPTPTSASVLPAQTPVTTSGAVVETREQAEDHEDDGAATTEDETVRLARPVSPSPSPVKAAPVAAGSPGRTAEKHSTDETPQVERVDVADQKLDGVDADAEGVKAGVSKIWSTLSEMMRQGLSEGHLVDQDVVSSVAHIQRISQSNLPPPPSPSNASSHSSLSSAATALPPAKPLTSETILFAHLFLTLLRASSSTGSGEVDMNEMKESLGSVAKARGWDGAGGLATKVIYAAVGKRTIRIDRKGGGSGKVSFAE</sequence>
<protein>
    <submittedName>
        <fullName evidence="2">Uncharacterized protein</fullName>
    </submittedName>
</protein>
<dbReference type="KEGG" id="kne:92180662"/>
<proteinExistence type="predicted"/>
<feature type="compositionally biased region" description="Low complexity" evidence="1">
    <location>
        <begin position="404"/>
        <end position="416"/>
    </location>
</feature>
<feature type="region of interest" description="Disordered" evidence="1">
    <location>
        <begin position="490"/>
        <end position="516"/>
    </location>
</feature>
<feature type="compositionally biased region" description="Low complexity" evidence="1">
    <location>
        <begin position="241"/>
        <end position="258"/>
    </location>
</feature>
<organism evidence="2 3">
    <name type="scientific">Kwoniella newhampshirensis</name>
    <dbReference type="NCBI Taxonomy" id="1651941"/>
    <lineage>
        <taxon>Eukaryota</taxon>
        <taxon>Fungi</taxon>
        <taxon>Dikarya</taxon>
        <taxon>Basidiomycota</taxon>
        <taxon>Agaricomycotina</taxon>
        <taxon>Tremellomycetes</taxon>
        <taxon>Tremellales</taxon>
        <taxon>Cryptococcaceae</taxon>
        <taxon>Kwoniella</taxon>
    </lineage>
</organism>
<gene>
    <name evidence="2" type="ORF">IAR55_003404</name>
</gene>
<feature type="region of interest" description="Disordered" evidence="1">
    <location>
        <begin position="222"/>
        <end position="293"/>
    </location>
</feature>
<feature type="region of interest" description="Disordered" evidence="1">
    <location>
        <begin position="165"/>
        <end position="198"/>
    </location>
</feature>
<feature type="region of interest" description="Disordered" evidence="1">
    <location>
        <begin position="71"/>
        <end position="118"/>
    </location>
</feature>
<accession>A0AAW0YZC0</accession>
<reference evidence="2 3" key="1">
    <citation type="journal article" date="2024" name="bioRxiv">
        <title>Comparative genomics of Cryptococcus and Kwoniella reveals pathogenesis evolution and contrasting karyotype dynamics via intercentromeric recombination or chromosome fusion.</title>
        <authorList>
            <person name="Coelho M.A."/>
            <person name="David-Palma M."/>
            <person name="Shea T."/>
            <person name="Bowers K."/>
            <person name="McGinley-Smith S."/>
            <person name="Mohammad A.W."/>
            <person name="Gnirke A."/>
            <person name="Yurkov A.M."/>
            <person name="Nowrousian M."/>
            <person name="Sun S."/>
            <person name="Cuomo C.A."/>
            <person name="Heitman J."/>
        </authorList>
    </citation>
    <scope>NUCLEOTIDE SEQUENCE [LARGE SCALE GENOMIC DNA]</scope>
    <source>
        <strain evidence="2 3">CBS 13917</strain>
    </source>
</reference>
<dbReference type="EMBL" id="JBCAWK010000006">
    <property type="protein sequence ID" value="KAK8854665.1"/>
    <property type="molecule type" value="Genomic_DNA"/>
</dbReference>
<feature type="compositionally biased region" description="Low complexity" evidence="1">
    <location>
        <begin position="181"/>
        <end position="195"/>
    </location>
</feature>
<dbReference type="AlphaFoldDB" id="A0AAW0YZC0"/>
<dbReference type="RefSeq" id="XP_066802903.1">
    <property type="nucleotide sequence ID" value="XM_066946511.1"/>
</dbReference>
<dbReference type="Proteomes" id="UP001388673">
    <property type="component" value="Unassembled WGS sequence"/>
</dbReference>
<evidence type="ECO:0000256" key="1">
    <source>
        <dbReference type="SAM" id="MobiDB-lite"/>
    </source>
</evidence>